<evidence type="ECO:0000313" key="4">
    <source>
        <dbReference type="EMBL" id="HGB15159.1"/>
    </source>
</evidence>
<dbReference type="InterPro" id="IPR029062">
    <property type="entry name" value="Class_I_gatase-like"/>
</dbReference>
<feature type="domain" description="DUF7088" evidence="3">
    <location>
        <begin position="56"/>
        <end position="119"/>
    </location>
</feature>
<feature type="transmembrane region" description="Helical" evidence="1">
    <location>
        <begin position="448"/>
        <end position="474"/>
    </location>
</feature>
<dbReference type="AlphaFoldDB" id="A0A7C3SK44"/>
<keyword evidence="1" id="KW-1133">Transmembrane helix</keyword>
<keyword evidence="1" id="KW-0812">Transmembrane</keyword>
<accession>A0A7C3SK44</accession>
<feature type="transmembrane region" description="Helical" evidence="1">
    <location>
        <begin position="16"/>
        <end position="40"/>
    </location>
</feature>
<proteinExistence type="predicted"/>
<gene>
    <name evidence="4" type="ORF">ENV62_08005</name>
</gene>
<name>A0A7C3SK44_9BACT</name>
<evidence type="ECO:0000256" key="1">
    <source>
        <dbReference type="SAM" id="Phobius"/>
    </source>
</evidence>
<protein>
    <submittedName>
        <fullName evidence="4">Uncharacterized protein</fullName>
    </submittedName>
</protein>
<dbReference type="Pfam" id="PF23357">
    <property type="entry name" value="DUF7088"/>
    <property type="match status" value="1"/>
</dbReference>
<comment type="caution">
    <text evidence="4">The sequence shown here is derived from an EMBL/GenBank/DDBJ whole genome shotgun (WGS) entry which is preliminary data.</text>
</comment>
<dbReference type="EMBL" id="DTHB01000050">
    <property type="protein sequence ID" value="HGB15159.1"/>
    <property type="molecule type" value="Genomic_DNA"/>
</dbReference>
<dbReference type="SUPFAM" id="SSF52317">
    <property type="entry name" value="Class I glutamine amidotransferase-like"/>
    <property type="match status" value="1"/>
</dbReference>
<sequence length="485" mass="54603">MRKQVSLPYKASKRSLIYGSSSAAAIILVAGILIFANLLAQRFFGRWDFTRDRSQSLTAVSRALLKEINKPLTMTAFYPEGASERQKAKELLQIYAYQNSHISFSFVDPDRHPLKAKEAGYRYPGNILIEYEGRRQMADRPEEEAISETIRKILKTEQKVVYFLTGHGERSLEDSRREGLLTARRSLENEGYQTRTLNLLHQAEVPKDAAVVVVAGPQQPLFSQEIQALKQYLEHGGRLLVMLEPFRDGGLKEFLARYGIDLNNGIILDQNQVSAALGASAVMPIAIKYGHHRITQDFTNVVTIYPLARPLLLKRDIPDVHVIELASTSPTSWEKTDKDFGKAGKLEYDPKQDRKGPFTLAALADITLNREANPEKEKAPTPGKEPEGEKKTHLAVFGDVDFASNGYFNLSMNGDLFLNTVNYLAAEEQQIVIRRADRKGQPLMLAGWQYWVIFVTSMVFLPLLMVVAGISAYVRRRAHRGIPAR</sequence>
<dbReference type="InterPro" id="IPR019196">
    <property type="entry name" value="ABC_transp_unknown"/>
</dbReference>
<keyword evidence="1" id="KW-0472">Membrane</keyword>
<dbReference type="Pfam" id="PF09822">
    <property type="entry name" value="ABC_transp_aux"/>
    <property type="match status" value="1"/>
</dbReference>
<evidence type="ECO:0000259" key="2">
    <source>
        <dbReference type="Pfam" id="PF09822"/>
    </source>
</evidence>
<organism evidence="4">
    <name type="scientific">Desulfobacca acetoxidans</name>
    <dbReference type="NCBI Taxonomy" id="60893"/>
    <lineage>
        <taxon>Bacteria</taxon>
        <taxon>Pseudomonadati</taxon>
        <taxon>Thermodesulfobacteriota</taxon>
        <taxon>Desulfobaccia</taxon>
        <taxon>Desulfobaccales</taxon>
        <taxon>Desulfobaccaceae</taxon>
        <taxon>Desulfobacca</taxon>
    </lineage>
</organism>
<feature type="domain" description="ABC-type uncharacterised transport system" evidence="2">
    <location>
        <begin position="158"/>
        <end position="411"/>
    </location>
</feature>
<reference evidence="4" key="1">
    <citation type="journal article" date="2020" name="mSystems">
        <title>Genome- and Community-Level Interaction Insights into Carbon Utilization and Element Cycling Functions of Hydrothermarchaeota in Hydrothermal Sediment.</title>
        <authorList>
            <person name="Zhou Z."/>
            <person name="Liu Y."/>
            <person name="Xu W."/>
            <person name="Pan J."/>
            <person name="Luo Z.H."/>
            <person name="Li M."/>
        </authorList>
    </citation>
    <scope>NUCLEOTIDE SEQUENCE [LARGE SCALE GENOMIC DNA]</scope>
    <source>
        <strain evidence="4">SpSt-776</strain>
    </source>
</reference>
<evidence type="ECO:0000259" key="3">
    <source>
        <dbReference type="Pfam" id="PF23357"/>
    </source>
</evidence>
<dbReference type="InterPro" id="IPR055396">
    <property type="entry name" value="DUF7088"/>
</dbReference>